<dbReference type="EMBL" id="CP002542">
    <property type="protein sequence ID" value="AEA43832.1"/>
    <property type="molecule type" value="Genomic_DNA"/>
</dbReference>
<evidence type="ECO:0000313" key="2">
    <source>
        <dbReference type="Proteomes" id="UP000007463"/>
    </source>
</evidence>
<evidence type="ECO:0000313" key="1">
    <source>
        <dbReference type="EMBL" id="AEA43832.1"/>
    </source>
</evidence>
<keyword evidence="2" id="KW-1185">Reference proteome</keyword>
<organism evidence="1 2">
    <name type="scientific">Fluviicola taffensis (strain DSM 16823 / NCIMB 13979 / RW262)</name>
    <dbReference type="NCBI Taxonomy" id="755732"/>
    <lineage>
        <taxon>Bacteria</taxon>
        <taxon>Pseudomonadati</taxon>
        <taxon>Bacteroidota</taxon>
        <taxon>Flavobacteriia</taxon>
        <taxon>Flavobacteriales</taxon>
        <taxon>Crocinitomicaceae</taxon>
        <taxon>Fluviicola</taxon>
    </lineage>
</organism>
<sequence length="138" mass="15984">MNMKPNILNWLRYSSVLVFVLLSCKKEENRIFDDFQPGRFDFIWISDHNGIKDTLKGEVSGPYHLGGGYFFRKHLTFGEDNMSFMFSSRSNGVTIDNISIYQTQFDAKISNYTISDNNLNVDFNKQDTLIGSFNLTRI</sequence>
<gene>
    <name evidence="1" type="ordered locus">Fluta_1845</name>
</gene>
<accession>F2IIC3</accession>
<dbReference type="HOGENOM" id="CLU_1852234_0_0_10"/>
<dbReference type="PROSITE" id="PS51257">
    <property type="entry name" value="PROKAR_LIPOPROTEIN"/>
    <property type="match status" value="1"/>
</dbReference>
<dbReference type="AlphaFoldDB" id="F2IIC3"/>
<dbReference type="KEGG" id="fte:Fluta_1845"/>
<protein>
    <recommendedName>
        <fullName evidence="3">Lipoprotein</fullName>
    </recommendedName>
</protein>
<name>F2IIC3_FLUTR</name>
<dbReference type="STRING" id="755732.Fluta_1845"/>
<reference evidence="1 2" key="1">
    <citation type="journal article" date="2011" name="Stand. Genomic Sci.">
        <title>Complete genome sequence of the gliding freshwater bacterium Fluviicola taffensis type strain (RW262).</title>
        <authorList>
            <person name="Woyke T."/>
            <person name="Chertkov O."/>
            <person name="Lapidus A."/>
            <person name="Nolan M."/>
            <person name="Lucas S."/>
            <person name="Del Rio T.G."/>
            <person name="Tice H."/>
            <person name="Cheng J.F."/>
            <person name="Tapia R."/>
            <person name="Han C."/>
            <person name="Goodwin L."/>
            <person name="Pitluck S."/>
            <person name="Liolios K."/>
            <person name="Pagani I."/>
            <person name="Ivanova N."/>
            <person name="Huntemann M."/>
            <person name="Mavromatis K."/>
            <person name="Mikhailova N."/>
            <person name="Pati A."/>
            <person name="Chen A."/>
            <person name="Palaniappan K."/>
            <person name="Land M."/>
            <person name="Hauser L."/>
            <person name="Brambilla E.M."/>
            <person name="Rohde M."/>
            <person name="Mwirichia R."/>
            <person name="Sikorski J."/>
            <person name="Tindall B.J."/>
            <person name="Goker M."/>
            <person name="Bristow J."/>
            <person name="Eisen J.A."/>
            <person name="Markowitz V."/>
            <person name="Hugenholtz P."/>
            <person name="Klenk H.P."/>
            <person name="Kyrpides N.C."/>
        </authorList>
    </citation>
    <scope>NUCLEOTIDE SEQUENCE [LARGE SCALE GENOMIC DNA]</scope>
    <source>
        <strain evidence="2">DSM 16823 / RW262 / RW262</strain>
    </source>
</reference>
<dbReference type="Proteomes" id="UP000007463">
    <property type="component" value="Chromosome"/>
</dbReference>
<proteinExistence type="predicted"/>
<reference evidence="2" key="2">
    <citation type="submission" date="2011-02" db="EMBL/GenBank/DDBJ databases">
        <title>The complete genome of Fluviicola taffensis DSM 16823.</title>
        <authorList>
            <consortium name="US DOE Joint Genome Institute (JGI-PGF)"/>
            <person name="Lucas S."/>
            <person name="Copeland A."/>
            <person name="Lapidus A."/>
            <person name="Bruce D."/>
            <person name="Goodwin L."/>
            <person name="Pitluck S."/>
            <person name="Kyrpides N."/>
            <person name="Mavromatis K."/>
            <person name="Ivanova N."/>
            <person name="Mikhailova N."/>
            <person name="Pagani I."/>
            <person name="Chertkov O."/>
            <person name="Detter J.C."/>
            <person name="Han C."/>
            <person name="Tapia R."/>
            <person name="Land M."/>
            <person name="Hauser L."/>
            <person name="Markowitz V."/>
            <person name="Cheng J.-F."/>
            <person name="Hugenholtz P."/>
            <person name="Woyke T."/>
            <person name="Wu D."/>
            <person name="Tindall B."/>
            <person name="Pomrenke H.G."/>
            <person name="Brambilla E."/>
            <person name="Klenk H.-P."/>
            <person name="Eisen J.A."/>
        </authorList>
    </citation>
    <scope>NUCLEOTIDE SEQUENCE [LARGE SCALE GENOMIC DNA]</scope>
    <source>
        <strain evidence="2">DSM 16823 / RW262 / RW262</strain>
    </source>
</reference>
<evidence type="ECO:0008006" key="3">
    <source>
        <dbReference type="Google" id="ProtNLM"/>
    </source>
</evidence>